<feature type="compositionally biased region" description="Basic residues" evidence="1">
    <location>
        <begin position="93"/>
        <end position="102"/>
    </location>
</feature>
<dbReference type="Proteomes" id="UP001445076">
    <property type="component" value="Unassembled WGS sequence"/>
</dbReference>
<feature type="region of interest" description="Disordered" evidence="1">
    <location>
        <begin position="36"/>
        <end position="116"/>
    </location>
</feature>
<keyword evidence="3" id="KW-1185">Reference proteome</keyword>
<organism evidence="2 3">
    <name type="scientific">Cherax quadricarinatus</name>
    <name type="common">Australian red claw crayfish</name>
    <dbReference type="NCBI Taxonomy" id="27406"/>
    <lineage>
        <taxon>Eukaryota</taxon>
        <taxon>Metazoa</taxon>
        <taxon>Ecdysozoa</taxon>
        <taxon>Arthropoda</taxon>
        <taxon>Crustacea</taxon>
        <taxon>Multicrustacea</taxon>
        <taxon>Malacostraca</taxon>
        <taxon>Eumalacostraca</taxon>
        <taxon>Eucarida</taxon>
        <taxon>Decapoda</taxon>
        <taxon>Pleocyemata</taxon>
        <taxon>Astacidea</taxon>
        <taxon>Parastacoidea</taxon>
        <taxon>Parastacidae</taxon>
        <taxon>Cherax</taxon>
    </lineage>
</organism>
<evidence type="ECO:0000313" key="2">
    <source>
        <dbReference type="EMBL" id="KAK8741391.1"/>
    </source>
</evidence>
<proteinExistence type="predicted"/>
<feature type="compositionally biased region" description="Basic and acidic residues" evidence="1">
    <location>
        <begin position="53"/>
        <end position="68"/>
    </location>
</feature>
<evidence type="ECO:0000256" key="1">
    <source>
        <dbReference type="SAM" id="MobiDB-lite"/>
    </source>
</evidence>
<comment type="caution">
    <text evidence="2">The sequence shown here is derived from an EMBL/GenBank/DDBJ whole genome shotgun (WGS) entry which is preliminary data.</text>
</comment>
<name>A0AAW0XNL8_CHEQU</name>
<dbReference type="AlphaFoldDB" id="A0AAW0XNL8"/>
<sequence length="136" mass="15258">GGGCVRKALCELAATPSLSPEGLAGEIVNLVVKHLSNQSLNLTTNEETEENLEEMKENESGSKKQEEKNLDEEFDSEAGRENGEEAESDEKRKKERRWKRTKRDYASASYHGKTGGDCWEAFPECPVSLHQLMLRT</sequence>
<evidence type="ECO:0000313" key="3">
    <source>
        <dbReference type="Proteomes" id="UP001445076"/>
    </source>
</evidence>
<reference evidence="2 3" key="1">
    <citation type="journal article" date="2024" name="BMC Genomics">
        <title>Genome assembly of redclaw crayfish (Cherax quadricarinatus) provides insights into its immune adaptation and hypoxia tolerance.</title>
        <authorList>
            <person name="Liu Z."/>
            <person name="Zheng J."/>
            <person name="Li H."/>
            <person name="Fang K."/>
            <person name="Wang S."/>
            <person name="He J."/>
            <person name="Zhou D."/>
            <person name="Weng S."/>
            <person name="Chi M."/>
            <person name="Gu Z."/>
            <person name="He J."/>
            <person name="Li F."/>
            <person name="Wang M."/>
        </authorList>
    </citation>
    <scope>NUCLEOTIDE SEQUENCE [LARGE SCALE GENOMIC DNA]</scope>
    <source>
        <strain evidence="2">ZL_2023a</strain>
    </source>
</reference>
<feature type="non-terminal residue" evidence="2">
    <location>
        <position position="1"/>
    </location>
</feature>
<dbReference type="EMBL" id="JARKIK010000030">
    <property type="protein sequence ID" value="KAK8741391.1"/>
    <property type="molecule type" value="Genomic_DNA"/>
</dbReference>
<gene>
    <name evidence="2" type="ORF">OTU49_002195</name>
</gene>
<accession>A0AAW0XNL8</accession>
<protein>
    <submittedName>
        <fullName evidence="2">Uncharacterized protein</fullName>
    </submittedName>
</protein>